<evidence type="ECO:0000313" key="1">
    <source>
        <dbReference type="EMBL" id="KMJ45136.1"/>
    </source>
</evidence>
<accession>A0A0J5FS89</accession>
<comment type="caution">
    <text evidence="1">The sequence shown here is derived from an EMBL/GenBank/DDBJ whole genome shotgun (WGS) entry which is preliminary data.</text>
</comment>
<protein>
    <submittedName>
        <fullName evidence="1">Uncharacterized protein</fullName>
    </submittedName>
</protein>
<sequence length="179" mass="20333">MTESNQSIKETIIDQIEKDLKTDLTDLDTVWSTQPLLMMKYAAKQADAERICLEEKQRIEGLEAAIYNIVRSARSMNGTKSSESAIDAMVSQIERHYSGEEAELNLKTSFIEELPEKVITITRALVSTRHNYNHNKELADLFKAATEAFRHRRDMIVQASKKATLDYEYLNAGAFAGKK</sequence>
<gene>
    <name evidence="1" type="ORF">AB204_10590</name>
</gene>
<organism evidence="1 2">
    <name type="scientific">Xenorhabdus khoisanae</name>
    <dbReference type="NCBI Taxonomy" id="880157"/>
    <lineage>
        <taxon>Bacteria</taxon>
        <taxon>Pseudomonadati</taxon>
        <taxon>Pseudomonadota</taxon>
        <taxon>Gammaproteobacteria</taxon>
        <taxon>Enterobacterales</taxon>
        <taxon>Morganellaceae</taxon>
        <taxon>Xenorhabdus</taxon>
    </lineage>
</organism>
<dbReference type="OrthoDB" id="6627321at2"/>
<proteinExistence type="predicted"/>
<name>A0A0J5FS89_9GAMM</name>
<dbReference type="Proteomes" id="UP000036277">
    <property type="component" value="Unassembled WGS sequence"/>
</dbReference>
<dbReference type="RefSeq" id="WP_047963333.1">
    <property type="nucleotide sequence ID" value="NZ_CAWMBG010000064.1"/>
</dbReference>
<dbReference type="AlphaFoldDB" id="A0A0J5FS89"/>
<dbReference type="STRING" id="880157.AB204_10590"/>
<reference evidence="1 2" key="1">
    <citation type="submission" date="2015-06" db="EMBL/GenBank/DDBJ databases">
        <title>Draft Whole-Genome Sequence of the Entomopathogenic Bacterium Xenorhabdus khoisanae.</title>
        <authorList>
            <person name="Naidoo S."/>
            <person name="Featherston J."/>
            <person name="Gray V.M."/>
        </authorList>
    </citation>
    <scope>NUCLEOTIDE SEQUENCE [LARGE SCALE GENOMIC DNA]</scope>
    <source>
        <strain evidence="1 2">MCB</strain>
    </source>
</reference>
<dbReference type="PATRIC" id="fig|880157.4.peg.2241"/>
<dbReference type="EMBL" id="LFCV01000064">
    <property type="protein sequence ID" value="KMJ45136.1"/>
    <property type="molecule type" value="Genomic_DNA"/>
</dbReference>
<evidence type="ECO:0000313" key="2">
    <source>
        <dbReference type="Proteomes" id="UP000036277"/>
    </source>
</evidence>
<keyword evidence="2" id="KW-1185">Reference proteome</keyword>